<evidence type="ECO:0000313" key="10">
    <source>
        <dbReference type="EMBL" id="TFK19398.1"/>
    </source>
</evidence>
<name>A0A5C3KU68_COPMA</name>
<dbReference type="STRING" id="230819.A0A5C3KU68"/>
<dbReference type="PRINTS" id="PR00385">
    <property type="entry name" value="P450"/>
</dbReference>
<dbReference type="PANTHER" id="PTHR24305:SF187">
    <property type="entry name" value="P450, PUTATIVE (EUROFUNG)-RELATED"/>
    <property type="match status" value="1"/>
</dbReference>
<gene>
    <name evidence="10" type="ORF">FA15DRAFT_697534</name>
</gene>
<evidence type="ECO:0000256" key="8">
    <source>
        <dbReference type="PIRSR" id="PIRSR602403-1"/>
    </source>
</evidence>
<comment type="similarity">
    <text evidence="3">Belongs to the cytochrome P450 family.</text>
</comment>
<evidence type="ECO:0000313" key="11">
    <source>
        <dbReference type="Proteomes" id="UP000307440"/>
    </source>
</evidence>
<dbReference type="EMBL" id="ML210342">
    <property type="protein sequence ID" value="TFK19398.1"/>
    <property type="molecule type" value="Genomic_DNA"/>
</dbReference>
<keyword evidence="6 8" id="KW-0408">Iron</keyword>
<dbReference type="GO" id="GO:0020037">
    <property type="term" value="F:heme binding"/>
    <property type="evidence" value="ECO:0007669"/>
    <property type="project" value="InterPro"/>
</dbReference>
<proteinExistence type="inferred from homology"/>
<evidence type="ECO:0000256" key="9">
    <source>
        <dbReference type="SAM" id="Phobius"/>
    </source>
</evidence>
<evidence type="ECO:0000256" key="7">
    <source>
        <dbReference type="ARBA" id="ARBA00023033"/>
    </source>
</evidence>
<keyword evidence="11" id="KW-1185">Reference proteome</keyword>
<dbReference type="OrthoDB" id="6692864at2759"/>
<feature type="transmembrane region" description="Helical" evidence="9">
    <location>
        <begin position="28"/>
        <end position="47"/>
    </location>
</feature>
<evidence type="ECO:0000256" key="2">
    <source>
        <dbReference type="ARBA" id="ARBA00005179"/>
    </source>
</evidence>
<keyword evidence="5" id="KW-0560">Oxidoreductase</keyword>
<dbReference type="Pfam" id="PF00067">
    <property type="entry name" value="p450"/>
    <property type="match status" value="1"/>
</dbReference>
<dbReference type="PANTHER" id="PTHR24305">
    <property type="entry name" value="CYTOCHROME P450"/>
    <property type="match status" value="1"/>
</dbReference>
<dbReference type="GO" id="GO:0016705">
    <property type="term" value="F:oxidoreductase activity, acting on paired donors, with incorporation or reduction of molecular oxygen"/>
    <property type="evidence" value="ECO:0007669"/>
    <property type="project" value="InterPro"/>
</dbReference>
<dbReference type="InterPro" id="IPR002403">
    <property type="entry name" value="Cyt_P450_E_grp-IV"/>
</dbReference>
<dbReference type="GO" id="GO:0004497">
    <property type="term" value="F:monooxygenase activity"/>
    <property type="evidence" value="ECO:0007669"/>
    <property type="project" value="UniProtKB-KW"/>
</dbReference>
<feature type="binding site" description="axial binding residue" evidence="8">
    <location>
        <position position="463"/>
    </location>
    <ligand>
        <name>heme</name>
        <dbReference type="ChEBI" id="CHEBI:30413"/>
    </ligand>
    <ligandPart>
        <name>Fe</name>
        <dbReference type="ChEBI" id="CHEBI:18248"/>
    </ligandPart>
</feature>
<keyword evidence="7" id="KW-0503">Monooxygenase</keyword>
<evidence type="ECO:0000256" key="3">
    <source>
        <dbReference type="ARBA" id="ARBA00010617"/>
    </source>
</evidence>
<dbReference type="Proteomes" id="UP000307440">
    <property type="component" value="Unassembled WGS sequence"/>
</dbReference>
<organism evidence="10 11">
    <name type="scientific">Coprinopsis marcescibilis</name>
    <name type="common">Agaric fungus</name>
    <name type="synonym">Psathyrella marcescibilis</name>
    <dbReference type="NCBI Taxonomy" id="230819"/>
    <lineage>
        <taxon>Eukaryota</taxon>
        <taxon>Fungi</taxon>
        <taxon>Dikarya</taxon>
        <taxon>Basidiomycota</taxon>
        <taxon>Agaricomycotina</taxon>
        <taxon>Agaricomycetes</taxon>
        <taxon>Agaricomycetidae</taxon>
        <taxon>Agaricales</taxon>
        <taxon>Agaricineae</taxon>
        <taxon>Psathyrellaceae</taxon>
        <taxon>Coprinopsis</taxon>
    </lineage>
</organism>
<keyword evidence="4 8" id="KW-0479">Metal-binding</keyword>
<evidence type="ECO:0000256" key="1">
    <source>
        <dbReference type="ARBA" id="ARBA00001971"/>
    </source>
</evidence>
<sequence length="607" mass="66589">MNLSITASAGILGLTSHLIFKRYEPSFITYVLVNGLVSVGSVFVAYASSVSRLSLLPTVLFVAKAVATFNASLATSIALYRLSPWHPLAGYPGPVLARLSKWLHEQYGAWVRVGPNELSVNSSGAIRPIYSKLFRGPSYQAAPQDADALITAISREEHDRRLVARYFPLFSEIISSEQCGTRTDQFVEILRGISAEGSIDMAKWINLWSLDITGDMAFSGGFETLKSGGDTEGWIEVLHIGLLFVALLGNVPWMRDIIAAAPQPGPIREFHKFTSRKVGETKLNGAVVNKDIIGIIQNETVLTKEEAISDSSFIIIAGSDTIAQGLAAFFRYIAGDEKIQERLRAEIITASTGQDEVDDATLSRLPYLDACVQESLRLKPPVAAGPPRWSGGKTYVVENHVIPPETTVSCPNYALHHDHADPVQAKYFVDPEEFLPERWLSSFSKGVHNTEAYVPFCYGPGNCIGKPVALFNMKLMVAKVLTNFRISFSKSVDVAKFDESWKEYGIWKHDPLLIDFVSIQQSISFLGLPVKTVVDAFEGSLPSHNNDNDSAPPATRLNLLPPSSPLFHSPGSFSLVLQSWLVLLCITRDFLAQDLQAQSMVATLKQG</sequence>
<evidence type="ECO:0000256" key="5">
    <source>
        <dbReference type="ARBA" id="ARBA00023002"/>
    </source>
</evidence>
<evidence type="ECO:0000256" key="4">
    <source>
        <dbReference type="ARBA" id="ARBA00022723"/>
    </source>
</evidence>
<reference evidence="10 11" key="1">
    <citation type="journal article" date="2019" name="Nat. Ecol. Evol.">
        <title>Megaphylogeny resolves global patterns of mushroom evolution.</title>
        <authorList>
            <person name="Varga T."/>
            <person name="Krizsan K."/>
            <person name="Foldi C."/>
            <person name="Dima B."/>
            <person name="Sanchez-Garcia M."/>
            <person name="Sanchez-Ramirez S."/>
            <person name="Szollosi G.J."/>
            <person name="Szarkandi J.G."/>
            <person name="Papp V."/>
            <person name="Albert L."/>
            <person name="Andreopoulos W."/>
            <person name="Angelini C."/>
            <person name="Antonin V."/>
            <person name="Barry K.W."/>
            <person name="Bougher N.L."/>
            <person name="Buchanan P."/>
            <person name="Buyck B."/>
            <person name="Bense V."/>
            <person name="Catcheside P."/>
            <person name="Chovatia M."/>
            <person name="Cooper J."/>
            <person name="Damon W."/>
            <person name="Desjardin D."/>
            <person name="Finy P."/>
            <person name="Geml J."/>
            <person name="Haridas S."/>
            <person name="Hughes K."/>
            <person name="Justo A."/>
            <person name="Karasinski D."/>
            <person name="Kautmanova I."/>
            <person name="Kiss B."/>
            <person name="Kocsube S."/>
            <person name="Kotiranta H."/>
            <person name="LaButti K.M."/>
            <person name="Lechner B.E."/>
            <person name="Liimatainen K."/>
            <person name="Lipzen A."/>
            <person name="Lukacs Z."/>
            <person name="Mihaltcheva S."/>
            <person name="Morgado L.N."/>
            <person name="Niskanen T."/>
            <person name="Noordeloos M.E."/>
            <person name="Ohm R.A."/>
            <person name="Ortiz-Santana B."/>
            <person name="Ovrebo C."/>
            <person name="Racz N."/>
            <person name="Riley R."/>
            <person name="Savchenko A."/>
            <person name="Shiryaev A."/>
            <person name="Soop K."/>
            <person name="Spirin V."/>
            <person name="Szebenyi C."/>
            <person name="Tomsovsky M."/>
            <person name="Tulloss R.E."/>
            <person name="Uehling J."/>
            <person name="Grigoriev I.V."/>
            <person name="Vagvolgyi C."/>
            <person name="Papp T."/>
            <person name="Martin F.M."/>
            <person name="Miettinen O."/>
            <person name="Hibbett D.S."/>
            <person name="Nagy L.G."/>
        </authorList>
    </citation>
    <scope>NUCLEOTIDE SEQUENCE [LARGE SCALE GENOMIC DNA]</scope>
    <source>
        <strain evidence="10 11">CBS 121175</strain>
    </source>
</reference>
<feature type="transmembrane region" description="Helical" evidence="9">
    <location>
        <begin position="59"/>
        <end position="80"/>
    </location>
</feature>
<keyword evidence="8" id="KW-0349">Heme</keyword>
<protein>
    <submittedName>
        <fullName evidence="10">Cytochrome P450</fullName>
    </submittedName>
</protein>
<comment type="pathway">
    <text evidence="2">Secondary metabolite biosynthesis.</text>
</comment>
<keyword evidence="9" id="KW-1133">Transmembrane helix</keyword>
<dbReference type="AlphaFoldDB" id="A0A5C3KU68"/>
<comment type="cofactor">
    <cofactor evidence="1 8">
        <name>heme</name>
        <dbReference type="ChEBI" id="CHEBI:30413"/>
    </cofactor>
</comment>
<keyword evidence="9" id="KW-0472">Membrane</keyword>
<dbReference type="Gene3D" id="1.10.630.10">
    <property type="entry name" value="Cytochrome P450"/>
    <property type="match status" value="1"/>
</dbReference>
<dbReference type="InterPro" id="IPR050121">
    <property type="entry name" value="Cytochrome_P450_monoxygenase"/>
</dbReference>
<dbReference type="InterPro" id="IPR001128">
    <property type="entry name" value="Cyt_P450"/>
</dbReference>
<evidence type="ECO:0000256" key="6">
    <source>
        <dbReference type="ARBA" id="ARBA00023004"/>
    </source>
</evidence>
<dbReference type="InterPro" id="IPR036396">
    <property type="entry name" value="Cyt_P450_sf"/>
</dbReference>
<accession>A0A5C3KU68</accession>
<dbReference type="PRINTS" id="PR00465">
    <property type="entry name" value="EP450IV"/>
</dbReference>
<keyword evidence="9" id="KW-0812">Transmembrane</keyword>
<dbReference type="GO" id="GO:0005506">
    <property type="term" value="F:iron ion binding"/>
    <property type="evidence" value="ECO:0007669"/>
    <property type="project" value="InterPro"/>
</dbReference>
<dbReference type="SUPFAM" id="SSF48264">
    <property type="entry name" value="Cytochrome P450"/>
    <property type="match status" value="1"/>
</dbReference>